<evidence type="ECO:0000256" key="1">
    <source>
        <dbReference type="ARBA" id="ARBA00008361"/>
    </source>
</evidence>
<dbReference type="EMBL" id="JASODW010000009">
    <property type="protein sequence ID" value="MDK6275602.1"/>
    <property type="molecule type" value="Genomic_DNA"/>
</dbReference>
<keyword evidence="3 6" id="KW-0808">Transferase</keyword>
<feature type="compositionally biased region" description="Polar residues" evidence="4">
    <location>
        <begin position="18"/>
        <end position="31"/>
    </location>
</feature>
<feature type="domain" description="Methyltransferase type 11" evidence="5">
    <location>
        <begin position="69"/>
        <end position="164"/>
    </location>
</feature>
<protein>
    <submittedName>
        <fullName evidence="6">Class I SAM-dependent methyltransferase</fullName>
        <ecNumber evidence="6">2.1.1.-</ecNumber>
    </submittedName>
</protein>
<dbReference type="InterPro" id="IPR051052">
    <property type="entry name" value="Diverse_substrate_MTase"/>
</dbReference>
<evidence type="ECO:0000256" key="3">
    <source>
        <dbReference type="ARBA" id="ARBA00022679"/>
    </source>
</evidence>
<dbReference type="CDD" id="cd02440">
    <property type="entry name" value="AdoMet_MTases"/>
    <property type="match status" value="1"/>
</dbReference>
<reference evidence="6" key="1">
    <citation type="submission" date="2023-05" db="EMBL/GenBank/DDBJ databases">
        <title>Cataloging the Phylogenetic Diversity of Human Bladder Bacteria.</title>
        <authorList>
            <person name="Du J."/>
        </authorList>
    </citation>
    <scope>NUCLEOTIDE SEQUENCE</scope>
    <source>
        <strain evidence="6">UMB9978</strain>
    </source>
</reference>
<dbReference type="RefSeq" id="WP_285333365.1">
    <property type="nucleotide sequence ID" value="NZ_JASODW010000009.1"/>
</dbReference>
<dbReference type="AlphaFoldDB" id="A0AAP4C9E1"/>
<sequence length="286" mass="31125">MTDRVPMPDGSMARVPNLPQSGPNLGAAQRSQIGSAWAGSGADYDAVRPSYPDWCVSWLLGSEPGRSVVEVGAGTGLFTRDLVAAGHRVVAVDPSASMLEVLREQVPGVEQALVGTGESTGLEPTGLDAGAHVDAGANSDAVVAAQAWHWVDPVAAGAEAARLTTRSASPVLGLVWNQLDVQVPWVHRLARIMHAGDVHRDAEVAAQAGPLWRIEEVREDHWSQELSVEQVFDLTRTRAYWLRSNQKTRERVQSNLRWYLHEHLGHKPGERIEIPYRALAVRNVRA</sequence>
<proteinExistence type="inferred from homology"/>
<name>A0AAP4C9E1_9MICC</name>
<feature type="region of interest" description="Disordered" evidence="4">
    <location>
        <begin position="1"/>
        <end position="31"/>
    </location>
</feature>
<evidence type="ECO:0000313" key="7">
    <source>
        <dbReference type="Proteomes" id="UP001240483"/>
    </source>
</evidence>
<dbReference type="SUPFAM" id="SSF53335">
    <property type="entry name" value="S-adenosyl-L-methionine-dependent methyltransferases"/>
    <property type="match status" value="1"/>
</dbReference>
<dbReference type="PANTHER" id="PTHR44942:SF4">
    <property type="entry name" value="METHYLTRANSFERASE TYPE 11 DOMAIN-CONTAINING PROTEIN"/>
    <property type="match status" value="1"/>
</dbReference>
<dbReference type="InterPro" id="IPR029063">
    <property type="entry name" value="SAM-dependent_MTases_sf"/>
</dbReference>
<dbReference type="GO" id="GO:0032259">
    <property type="term" value="P:methylation"/>
    <property type="evidence" value="ECO:0007669"/>
    <property type="project" value="UniProtKB-KW"/>
</dbReference>
<comment type="similarity">
    <text evidence="1">Belongs to the methyltransferase superfamily.</text>
</comment>
<gene>
    <name evidence="6" type="ORF">QP116_07660</name>
</gene>
<dbReference type="PANTHER" id="PTHR44942">
    <property type="entry name" value="METHYLTRANSF_11 DOMAIN-CONTAINING PROTEIN"/>
    <property type="match status" value="1"/>
</dbReference>
<organism evidence="6 7">
    <name type="scientific">Pseudoglutamicibacter cumminsii</name>
    <dbReference type="NCBI Taxonomy" id="156979"/>
    <lineage>
        <taxon>Bacteria</taxon>
        <taxon>Bacillati</taxon>
        <taxon>Actinomycetota</taxon>
        <taxon>Actinomycetes</taxon>
        <taxon>Micrococcales</taxon>
        <taxon>Micrococcaceae</taxon>
        <taxon>Pseudoglutamicibacter</taxon>
    </lineage>
</organism>
<accession>A0AAP4C9E1</accession>
<evidence type="ECO:0000256" key="2">
    <source>
        <dbReference type="ARBA" id="ARBA00022603"/>
    </source>
</evidence>
<dbReference type="GO" id="GO:0008757">
    <property type="term" value="F:S-adenosylmethionine-dependent methyltransferase activity"/>
    <property type="evidence" value="ECO:0007669"/>
    <property type="project" value="InterPro"/>
</dbReference>
<comment type="caution">
    <text evidence="6">The sequence shown here is derived from an EMBL/GenBank/DDBJ whole genome shotgun (WGS) entry which is preliminary data.</text>
</comment>
<dbReference type="Gene3D" id="3.40.50.150">
    <property type="entry name" value="Vaccinia Virus protein VP39"/>
    <property type="match status" value="1"/>
</dbReference>
<evidence type="ECO:0000256" key="4">
    <source>
        <dbReference type="SAM" id="MobiDB-lite"/>
    </source>
</evidence>
<evidence type="ECO:0000259" key="5">
    <source>
        <dbReference type="Pfam" id="PF08241"/>
    </source>
</evidence>
<evidence type="ECO:0000313" key="6">
    <source>
        <dbReference type="EMBL" id="MDK6275602.1"/>
    </source>
</evidence>
<dbReference type="EC" id="2.1.1.-" evidence="6"/>
<dbReference type="Pfam" id="PF08241">
    <property type="entry name" value="Methyltransf_11"/>
    <property type="match status" value="1"/>
</dbReference>
<dbReference type="Proteomes" id="UP001240483">
    <property type="component" value="Unassembled WGS sequence"/>
</dbReference>
<keyword evidence="2 6" id="KW-0489">Methyltransferase</keyword>
<dbReference type="InterPro" id="IPR013216">
    <property type="entry name" value="Methyltransf_11"/>
</dbReference>